<protein>
    <submittedName>
        <fullName evidence="2">Uncharacterized protein</fullName>
    </submittedName>
</protein>
<feature type="region of interest" description="Disordered" evidence="1">
    <location>
        <begin position="975"/>
        <end position="1006"/>
    </location>
</feature>
<dbReference type="Proteomes" id="UP000265515">
    <property type="component" value="Unassembled WGS sequence"/>
</dbReference>
<feature type="compositionally biased region" description="Basic and acidic residues" evidence="1">
    <location>
        <begin position="314"/>
        <end position="324"/>
    </location>
</feature>
<reference evidence="2 3" key="1">
    <citation type="journal article" date="2018" name="Cell">
        <title>The Chara Genome: Secondary Complexity and Implications for Plant Terrestrialization.</title>
        <authorList>
            <person name="Nishiyama T."/>
            <person name="Sakayama H."/>
            <person name="Vries J.D."/>
            <person name="Buschmann H."/>
            <person name="Saint-Marcoux D."/>
            <person name="Ullrich K.K."/>
            <person name="Haas F.B."/>
            <person name="Vanderstraeten L."/>
            <person name="Becker D."/>
            <person name="Lang D."/>
            <person name="Vosolsobe S."/>
            <person name="Rombauts S."/>
            <person name="Wilhelmsson P.K.I."/>
            <person name="Janitza P."/>
            <person name="Kern R."/>
            <person name="Heyl A."/>
            <person name="Rumpler F."/>
            <person name="Villalobos L.I.A.C."/>
            <person name="Clay J.M."/>
            <person name="Skokan R."/>
            <person name="Toyoda A."/>
            <person name="Suzuki Y."/>
            <person name="Kagoshima H."/>
            <person name="Schijlen E."/>
            <person name="Tajeshwar N."/>
            <person name="Catarino B."/>
            <person name="Hetherington A.J."/>
            <person name="Saltykova A."/>
            <person name="Bonnot C."/>
            <person name="Breuninger H."/>
            <person name="Symeonidi A."/>
            <person name="Radhakrishnan G.V."/>
            <person name="Van Nieuwerburgh F."/>
            <person name="Deforce D."/>
            <person name="Chang C."/>
            <person name="Karol K.G."/>
            <person name="Hedrich R."/>
            <person name="Ulvskov P."/>
            <person name="Glockner G."/>
            <person name="Delwiche C.F."/>
            <person name="Petrasek J."/>
            <person name="Van de Peer Y."/>
            <person name="Friml J."/>
            <person name="Beilby M."/>
            <person name="Dolan L."/>
            <person name="Kohara Y."/>
            <person name="Sugano S."/>
            <person name="Fujiyama A."/>
            <person name="Delaux P.-M."/>
            <person name="Quint M."/>
            <person name="TheiBen G."/>
            <person name="Hagemann M."/>
            <person name="Harholt J."/>
            <person name="Dunand C."/>
            <person name="Zachgo S."/>
            <person name="Langdale J."/>
            <person name="Maumus F."/>
            <person name="Straeten D.V.D."/>
            <person name="Gould S.B."/>
            <person name="Rensing S.A."/>
        </authorList>
    </citation>
    <scope>NUCLEOTIDE SEQUENCE [LARGE SCALE GENOMIC DNA]</scope>
    <source>
        <strain evidence="2 3">S276</strain>
    </source>
</reference>
<feature type="region of interest" description="Disordered" evidence="1">
    <location>
        <begin position="362"/>
        <end position="442"/>
    </location>
</feature>
<feature type="region of interest" description="Disordered" evidence="1">
    <location>
        <begin position="1031"/>
        <end position="1058"/>
    </location>
</feature>
<evidence type="ECO:0000256" key="1">
    <source>
        <dbReference type="SAM" id="MobiDB-lite"/>
    </source>
</evidence>
<feature type="region of interest" description="Disordered" evidence="1">
    <location>
        <begin position="680"/>
        <end position="707"/>
    </location>
</feature>
<dbReference type="AlphaFoldDB" id="A0A388KK66"/>
<feature type="region of interest" description="Disordered" evidence="1">
    <location>
        <begin position="1125"/>
        <end position="1145"/>
    </location>
</feature>
<proteinExistence type="predicted"/>
<feature type="region of interest" description="Disordered" evidence="1">
    <location>
        <begin position="1"/>
        <end position="22"/>
    </location>
</feature>
<evidence type="ECO:0000313" key="2">
    <source>
        <dbReference type="EMBL" id="GBG70451.1"/>
    </source>
</evidence>
<comment type="caution">
    <text evidence="2">The sequence shown here is derived from an EMBL/GenBank/DDBJ whole genome shotgun (WGS) entry which is preliminary data.</text>
</comment>
<sequence>MENSVLRKRPREEQPQPLKTEDHAAACCLADVHSSAKGQRPSAPAQAVQGYPQGLRSVNGLCGSLQAGKEGGDYGAFASSSSSDFEGGIGKAAERTPRNGRVCEDGASRKGGVVVVKGSKVLGTVEENGAVGRAKEEAEGPPHATRALSSSMDVIAFGDDNEYHPANRDRRKSTARRSVARAASLVSTCPDLQAEDSCHSCNVEIQMSSFGDKWTPGGDELHDDLAVHGWSRRGWGDDQKADAMSGLWVFSNQGNSRVECHNPRDDGSWLSGPTDEKMKESDCSSPSKRQSSRLCDGGLGVKIGVIEEEEGGDERDVSGIRTDDLESFPSLQPGPDGFPVLQQECSAVAGIQMMDIEPSLCVGDEQQSSKADPDDDVISGTLSSAQESPNVLFKSSRNSHQKLGDGNKSKNPSVSSRRTDGGGGGEGAGSRQRTTASAAGDARGLATVEENGGHEDCDEDNSRLDPAGKSFVVVAPCGRGGKLGEGLDGALMAIVKEKPSVRRPRSRLLRDKLVLSGRESDGRHTSINEADLVAVVDEGVATCGDKNGHCAVHDSHQNGGDAGLDCPDKCEGGESGVALHGHDHVTESMQLNGSALGTTTPVVAAKSLGLGDAAAEIAASVSFMASNILALAENKESAGQNEALFLPKMGAPGGTGTPGEAGKESAILGPRHARIRSAISAGGSNSRVSGCSSGGDNDGGGVREREAGGVSSRSAVVALAAPGGNAAGLVGRGDVSSRLVKVGPLSQGMHEVYRLRTLARMPKHGDVMAVRSMCSRNLNLNPGIHVGDISAVLDSCSRSVSRALLKQGISAGRGHRGGPTTTVDLSESAALSRFTAGGNGRGGAGGFTGPKSSSEAGSSLSGSNDRAVGRIQVDVHLPSTATKGKTVLRNECSLQRQQELQKAALLVRALEEAGEVAPMTCGAVLKRKNGLAGAYRLQAMESKCNRLVVTPSEPGGVVPGVHTACSRARFKGDAGRLEGPETAGFKGNDGTASSHSKSAAAADAKDLAPRCEVHSTNNPDLYAAQHNADNENELQSQHRDVHHQALDHTQNGQVAAEQTRLPCQVANSTQSSRRSRTRPVQLLERAGVPIREPAGATGTDEVQPLATGTGVGAAAATSFSEWRRQTCSRASRRSMKTLARAKGRASRFGMVDDSCMVGNSQQLSSASSSAA</sequence>
<feature type="compositionally biased region" description="Basic residues" evidence="1">
    <location>
        <begin position="1130"/>
        <end position="1145"/>
    </location>
</feature>
<accession>A0A388KK66</accession>
<gene>
    <name evidence="2" type="ORF">CBR_g6579</name>
</gene>
<feature type="region of interest" description="Disordered" evidence="1">
    <location>
        <begin position="837"/>
        <end position="865"/>
    </location>
</feature>
<feature type="compositionally biased region" description="Polar residues" evidence="1">
    <location>
        <begin position="283"/>
        <end position="293"/>
    </location>
</feature>
<dbReference type="EMBL" id="BFEA01000130">
    <property type="protein sequence ID" value="GBG70451.1"/>
    <property type="molecule type" value="Genomic_DNA"/>
</dbReference>
<feature type="region of interest" description="Disordered" evidence="1">
    <location>
        <begin position="260"/>
        <end position="295"/>
    </location>
</feature>
<organism evidence="2 3">
    <name type="scientific">Chara braunii</name>
    <name type="common">Braun's stonewort</name>
    <dbReference type="NCBI Taxonomy" id="69332"/>
    <lineage>
        <taxon>Eukaryota</taxon>
        <taxon>Viridiplantae</taxon>
        <taxon>Streptophyta</taxon>
        <taxon>Charophyceae</taxon>
        <taxon>Charales</taxon>
        <taxon>Characeae</taxon>
        <taxon>Chara</taxon>
    </lineage>
</organism>
<evidence type="ECO:0000313" key="3">
    <source>
        <dbReference type="Proteomes" id="UP000265515"/>
    </source>
</evidence>
<feature type="compositionally biased region" description="Basic and acidic residues" evidence="1">
    <location>
        <begin position="10"/>
        <end position="22"/>
    </location>
</feature>
<feature type="compositionally biased region" description="Low complexity" evidence="1">
    <location>
        <begin position="992"/>
        <end position="1002"/>
    </location>
</feature>
<feature type="compositionally biased region" description="Gly residues" evidence="1">
    <location>
        <begin position="837"/>
        <end position="848"/>
    </location>
</feature>
<dbReference type="Gramene" id="GBG70451">
    <property type="protein sequence ID" value="GBG70451"/>
    <property type="gene ID" value="CBR_g6579"/>
</dbReference>
<feature type="compositionally biased region" description="Low complexity" evidence="1">
    <location>
        <begin position="852"/>
        <end position="863"/>
    </location>
</feature>
<feature type="compositionally biased region" description="Basic and acidic residues" evidence="1">
    <location>
        <begin position="1036"/>
        <end position="1046"/>
    </location>
</feature>
<name>A0A388KK66_CHABU</name>
<keyword evidence="3" id="KW-1185">Reference proteome</keyword>
<feature type="region of interest" description="Disordered" evidence="1">
    <location>
        <begin position="309"/>
        <end position="339"/>
    </location>
</feature>
<feature type="compositionally biased region" description="Polar residues" evidence="1">
    <location>
        <begin position="380"/>
        <end position="398"/>
    </location>
</feature>